<evidence type="ECO:0000313" key="1">
    <source>
        <dbReference type="EMBL" id="CAJ0968802.1"/>
    </source>
</evidence>
<evidence type="ECO:0000313" key="2">
    <source>
        <dbReference type="Proteomes" id="UP001176940"/>
    </source>
</evidence>
<dbReference type="Proteomes" id="UP001176940">
    <property type="component" value="Unassembled WGS sequence"/>
</dbReference>
<reference evidence="1" key="1">
    <citation type="submission" date="2023-07" db="EMBL/GenBank/DDBJ databases">
        <authorList>
            <person name="Stuckert A."/>
        </authorList>
    </citation>
    <scope>NUCLEOTIDE SEQUENCE</scope>
</reference>
<comment type="caution">
    <text evidence="1">The sequence shown here is derived from an EMBL/GenBank/DDBJ whole genome shotgun (WGS) entry which is preliminary data.</text>
</comment>
<protein>
    <submittedName>
        <fullName evidence="1">Uncharacterized protein</fullName>
    </submittedName>
</protein>
<proteinExistence type="predicted"/>
<organism evidence="1 2">
    <name type="scientific">Ranitomeya imitator</name>
    <name type="common">mimic poison frog</name>
    <dbReference type="NCBI Taxonomy" id="111125"/>
    <lineage>
        <taxon>Eukaryota</taxon>
        <taxon>Metazoa</taxon>
        <taxon>Chordata</taxon>
        <taxon>Craniata</taxon>
        <taxon>Vertebrata</taxon>
        <taxon>Euteleostomi</taxon>
        <taxon>Amphibia</taxon>
        <taxon>Batrachia</taxon>
        <taxon>Anura</taxon>
        <taxon>Neobatrachia</taxon>
        <taxon>Hyloidea</taxon>
        <taxon>Dendrobatidae</taxon>
        <taxon>Dendrobatinae</taxon>
        <taxon>Ranitomeya</taxon>
    </lineage>
</organism>
<gene>
    <name evidence="1" type="ORF">RIMI_LOCUS23436269</name>
</gene>
<name>A0ABN9MQ89_9NEOB</name>
<sequence length="73" mass="7927">MAIDQVTLGIRGGNLFKVLSQVESRCIFRLNSLTPNGLNDSHGHLCALNFKVHCGSELPIHNSTGGPKYYASQ</sequence>
<accession>A0ABN9MQ89</accession>
<keyword evidence="2" id="KW-1185">Reference proteome</keyword>
<dbReference type="EMBL" id="CAUEEQ010079690">
    <property type="protein sequence ID" value="CAJ0968802.1"/>
    <property type="molecule type" value="Genomic_DNA"/>
</dbReference>